<gene>
    <name evidence="2" type="ORF">CFD26_106596</name>
</gene>
<comment type="caution">
    <text evidence="2">The sequence shown here is derived from an EMBL/GenBank/DDBJ whole genome shotgun (WGS) entry which is preliminary data.</text>
</comment>
<proteinExistence type="predicted"/>
<dbReference type="Proteomes" id="UP000215289">
    <property type="component" value="Unassembled WGS sequence"/>
</dbReference>
<name>A0A421D5N8_9EURO</name>
<dbReference type="AlphaFoldDB" id="A0A421D5N8"/>
<dbReference type="OrthoDB" id="4467949at2759"/>
<keyword evidence="3" id="KW-1185">Reference proteome</keyword>
<evidence type="ECO:0000313" key="3">
    <source>
        <dbReference type="Proteomes" id="UP000215289"/>
    </source>
</evidence>
<protein>
    <submittedName>
        <fullName evidence="2">Uncharacterized protein</fullName>
    </submittedName>
</protein>
<evidence type="ECO:0000313" key="2">
    <source>
        <dbReference type="EMBL" id="RLL97438.1"/>
    </source>
</evidence>
<dbReference type="EMBL" id="NIDN02000078">
    <property type="protein sequence ID" value="RLL97438.1"/>
    <property type="molecule type" value="Genomic_DNA"/>
</dbReference>
<evidence type="ECO:0000256" key="1">
    <source>
        <dbReference type="SAM" id="MobiDB-lite"/>
    </source>
</evidence>
<reference evidence="2 3" key="1">
    <citation type="submission" date="2018-08" db="EMBL/GenBank/DDBJ databases">
        <title>Draft genome sequences of two Aspergillus turcosus clinical strains isolated from bronchoalveolar lavage fluid: one azole-susceptible and the other azole-resistant.</title>
        <authorList>
            <person name="Parent-Michaud M."/>
            <person name="Dufresne P.J."/>
            <person name="Fournier E."/>
            <person name="Martineau C."/>
            <person name="Moreira S."/>
            <person name="Perkins V."/>
            <person name="De Repentigny L."/>
            <person name="Dufresne S.F."/>
        </authorList>
    </citation>
    <scope>NUCLEOTIDE SEQUENCE [LARGE SCALE GENOMIC DNA]</scope>
    <source>
        <strain evidence="2">HMR AF 1038</strain>
    </source>
</reference>
<feature type="region of interest" description="Disordered" evidence="1">
    <location>
        <begin position="99"/>
        <end position="121"/>
    </location>
</feature>
<accession>A0A421D5N8</accession>
<sequence length="121" mass="14024">MTTRNLNKTWRDVVFDQYAADFDADVPFPIRYLINTPEWKKDIFIEIPTKIPVATFRRSVLTFVRAKCLDSDPGYRDENISVRARVSFFERQAQDASNQLDDLGCGSQDLPTMDDNHRDSC</sequence>
<organism evidence="2 3">
    <name type="scientific">Aspergillus turcosus</name>
    <dbReference type="NCBI Taxonomy" id="1245748"/>
    <lineage>
        <taxon>Eukaryota</taxon>
        <taxon>Fungi</taxon>
        <taxon>Dikarya</taxon>
        <taxon>Ascomycota</taxon>
        <taxon>Pezizomycotina</taxon>
        <taxon>Eurotiomycetes</taxon>
        <taxon>Eurotiomycetidae</taxon>
        <taxon>Eurotiales</taxon>
        <taxon>Aspergillaceae</taxon>
        <taxon>Aspergillus</taxon>
        <taxon>Aspergillus subgen. Fumigati</taxon>
    </lineage>
</organism>